<dbReference type="AlphaFoldDB" id="A0A179BQT6"/>
<reference evidence="2 4" key="2">
    <citation type="submission" date="2019-12" db="EMBL/GenBank/DDBJ databases">
        <title>Rhizobium genotypes associated with high levels of biological nitrogen fixation by grain legumes in a temperate-maritime cropping system.</title>
        <authorList>
            <person name="Maluk M."/>
            <person name="Francesc Ferrando Molina F."/>
            <person name="Lopez Del Egido L."/>
            <person name="Lafos M."/>
            <person name="Langarica-Fuentes A."/>
            <person name="Gebre Yohannes G."/>
            <person name="Young M.W."/>
            <person name="Martin P."/>
            <person name="Gantlett R."/>
            <person name="Kenicer G."/>
            <person name="Hawes C."/>
            <person name="Begg G.S."/>
            <person name="Quilliam R.S."/>
            <person name="Squire G.R."/>
            <person name="Poole P.S."/>
            <person name="Young P.W."/>
            <person name="Iannetta P.M."/>
            <person name="James E.K."/>
        </authorList>
    </citation>
    <scope>NUCLEOTIDE SEQUENCE [LARGE SCALE GENOMIC DNA]</scope>
    <source>
        <strain evidence="2 4">JHI1096</strain>
    </source>
</reference>
<comment type="caution">
    <text evidence="3">The sequence shown here is derived from an EMBL/GenBank/DDBJ whole genome shotgun (WGS) entry which is preliminary data.</text>
</comment>
<dbReference type="Proteomes" id="UP000471560">
    <property type="component" value="Unassembled WGS sequence"/>
</dbReference>
<proteinExistence type="predicted"/>
<evidence type="ECO:0000313" key="3">
    <source>
        <dbReference type="EMBL" id="OAP93633.1"/>
    </source>
</evidence>
<gene>
    <name evidence="3" type="ORF">A4U53_24505</name>
    <name evidence="2" type="ORF">GR204_17295</name>
</gene>
<evidence type="ECO:0000313" key="2">
    <source>
        <dbReference type="EMBL" id="NEI35719.1"/>
    </source>
</evidence>
<evidence type="ECO:0000256" key="1">
    <source>
        <dbReference type="SAM" id="Phobius"/>
    </source>
</evidence>
<organism evidence="3">
    <name type="scientific">Rhizobium leguminosarum</name>
    <dbReference type="NCBI Taxonomy" id="384"/>
    <lineage>
        <taxon>Bacteria</taxon>
        <taxon>Pseudomonadati</taxon>
        <taxon>Pseudomonadota</taxon>
        <taxon>Alphaproteobacteria</taxon>
        <taxon>Hyphomicrobiales</taxon>
        <taxon>Rhizobiaceae</taxon>
        <taxon>Rhizobium/Agrobacterium group</taxon>
        <taxon>Rhizobium</taxon>
    </lineage>
</organism>
<sequence>MDRRVDRLESGKMKARRSANGDFDMHRTLAAIALTLTITAAAEPAFAIGPASLARDLMYTSAIGHSPEVPLTTRAGFMRPGVPFVLRGPATVEGEGYRLKTYSQSLTVVVGYVFATAVAAVDAVTFLR</sequence>
<feature type="transmembrane region" description="Helical" evidence="1">
    <location>
        <begin position="106"/>
        <end position="127"/>
    </location>
</feature>
<protein>
    <submittedName>
        <fullName evidence="3">Uncharacterized protein</fullName>
    </submittedName>
</protein>
<dbReference type="EMBL" id="LWBS01000272">
    <property type="protein sequence ID" value="OAP93633.1"/>
    <property type="molecule type" value="Genomic_DNA"/>
</dbReference>
<keyword evidence="1" id="KW-0812">Transmembrane</keyword>
<name>A0A179BQT6_RHILE</name>
<accession>A0A179BQT6</accession>
<keyword evidence="1" id="KW-1133">Transmembrane helix</keyword>
<keyword evidence="1" id="KW-0472">Membrane</keyword>
<reference evidence="3" key="1">
    <citation type="submission" date="2016-04" db="EMBL/GenBank/DDBJ databases">
        <title>Fast-growing isolate from the root nodules of Vavilovia formosa.</title>
        <authorList>
            <person name="Kimeklis A."/>
            <person name="Safronova V."/>
            <person name="Belimov A."/>
            <person name="Andronov E."/>
        </authorList>
    </citation>
    <scope>NUCLEOTIDE SEQUENCE [LARGE SCALE GENOMIC DNA]</scope>
    <source>
        <strain evidence="3">Vaf-46</strain>
    </source>
</reference>
<evidence type="ECO:0000313" key="4">
    <source>
        <dbReference type="Proteomes" id="UP000471560"/>
    </source>
</evidence>
<dbReference type="EMBL" id="WUEZ01000018">
    <property type="protein sequence ID" value="NEI35719.1"/>
    <property type="molecule type" value="Genomic_DNA"/>
</dbReference>